<dbReference type="InterPro" id="IPR027268">
    <property type="entry name" value="Peptidase_M4/M1_CTD_sf"/>
</dbReference>
<dbReference type="PANTHER" id="PTHR11533">
    <property type="entry name" value="PROTEASE M1 ZINC METALLOPROTEASE"/>
    <property type="match status" value="1"/>
</dbReference>
<evidence type="ECO:0000256" key="6">
    <source>
        <dbReference type="ARBA" id="ARBA00022833"/>
    </source>
</evidence>
<dbReference type="InterPro" id="IPR050344">
    <property type="entry name" value="Peptidase_M1_aminopeptidases"/>
</dbReference>
<dbReference type="EMBL" id="KE124838">
    <property type="protein sequence ID" value="EPB77396.1"/>
    <property type="molecule type" value="Genomic_DNA"/>
</dbReference>
<dbReference type="SUPFAM" id="SSF55486">
    <property type="entry name" value="Metalloproteases ('zincins'), catalytic domain"/>
    <property type="match status" value="1"/>
</dbReference>
<name>A0A0D6M4U2_9BILA</name>
<comment type="similarity">
    <text evidence="2">Belongs to the peptidase M1 family.</text>
</comment>
<evidence type="ECO:0000313" key="10">
    <source>
        <dbReference type="Proteomes" id="UP000054495"/>
    </source>
</evidence>
<dbReference type="InterPro" id="IPR014782">
    <property type="entry name" value="Peptidase_M1_dom"/>
</dbReference>
<evidence type="ECO:0000256" key="5">
    <source>
        <dbReference type="ARBA" id="ARBA00022801"/>
    </source>
</evidence>
<dbReference type="Proteomes" id="UP000054495">
    <property type="component" value="Unassembled WGS sequence"/>
</dbReference>
<evidence type="ECO:0000256" key="3">
    <source>
        <dbReference type="ARBA" id="ARBA00022670"/>
    </source>
</evidence>
<keyword evidence="7" id="KW-0482">Metalloprotease</keyword>
<organism evidence="9 10">
    <name type="scientific">Ancylostoma ceylanicum</name>
    <dbReference type="NCBI Taxonomy" id="53326"/>
    <lineage>
        <taxon>Eukaryota</taxon>
        <taxon>Metazoa</taxon>
        <taxon>Ecdysozoa</taxon>
        <taxon>Nematoda</taxon>
        <taxon>Chromadorea</taxon>
        <taxon>Rhabditida</taxon>
        <taxon>Rhabditina</taxon>
        <taxon>Rhabditomorpha</taxon>
        <taxon>Strongyloidea</taxon>
        <taxon>Ancylostomatidae</taxon>
        <taxon>Ancylostomatinae</taxon>
        <taxon>Ancylostoma</taxon>
    </lineage>
</organism>
<dbReference type="Gene3D" id="1.10.390.10">
    <property type="entry name" value="Neutral Protease Domain 2"/>
    <property type="match status" value="1"/>
</dbReference>
<dbReference type="GO" id="GO:0005615">
    <property type="term" value="C:extracellular space"/>
    <property type="evidence" value="ECO:0007669"/>
    <property type="project" value="TreeGrafter"/>
</dbReference>
<evidence type="ECO:0000256" key="2">
    <source>
        <dbReference type="ARBA" id="ARBA00010136"/>
    </source>
</evidence>
<dbReference type="GO" id="GO:0006508">
    <property type="term" value="P:proteolysis"/>
    <property type="evidence" value="ECO:0007669"/>
    <property type="project" value="UniProtKB-KW"/>
</dbReference>
<sequence>MLYFKSRAFGWTGQGSYLKFAAETAAECLHQMKLYTGIDYPINKCDNVGLPQFPAGAMENYGLILYKYQLIPFNEDTMTTLERVEASRVICHEVSHMWYGDLVTAKWWDNLFLNEGFAAYYMRYLMGKTFPDDADFVDSTMLSLDREQALKQDAGPTTHPLIAPDGPYFDSAFLNSFDSQLPSVERNYVTKKATALIRMLSDVMGPEVLQAGVQHHLKSHEYGVASHAAYKANVQGWCGPLNVSHLMEPYSHQTSFPLVNVHFDKNGLTLSQETYNGPIPCPYKARNRWHVVSYASATYGRVFYDDESLKSVLEKIRSEDVPLGVKITLVGDEVALIERQETKGLPYSYDRLLNVLTSVYNTPATEDPSFTLADLVLPQMEFFASLLRDSIDAPLINVIMEFYGIPIAMAMTYTGRIPAILQQSFRKNLQALLMD</sequence>
<dbReference type="InterPro" id="IPR001930">
    <property type="entry name" value="Peptidase_M1"/>
</dbReference>
<dbReference type="GO" id="GO:0016020">
    <property type="term" value="C:membrane"/>
    <property type="evidence" value="ECO:0007669"/>
    <property type="project" value="TreeGrafter"/>
</dbReference>
<evidence type="ECO:0000256" key="4">
    <source>
        <dbReference type="ARBA" id="ARBA00022723"/>
    </source>
</evidence>
<protein>
    <recommendedName>
        <fullName evidence="8">Peptidase M1 membrane alanine aminopeptidase domain-containing protein</fullName>
    </recommendedName>
</protein>
<dbReference type="PANTHER" id="PTHR11533:SF293">
    <property type="entry name" value="AMINOPEPTIDASE-2-RELATED"/>
    <property type="match status" value="1"/>
</dbReference>
<proteinExistence type="inferred from homology"/>
<evidence type="ECO:0000313" key="9">
    <source>
        <dbReference type="EMBL" id="EPB77396.1"/>
    </source>
</evidence>
<accession>A0A0D6M4U2</accession>
<keyword evidence="4" id="KW-0479">Metal-binding</keyword>
<dbReference type="GO" id="GO:0042277">
    <property type="term" value="F:peptide binding"/>
    <property type="evidence" value="ECO:0007669"/>
    <property type="project" value="TreeGrafter"/>
</dbReference>
<reference evidence="9 10" key="1">
    <citation type="submission" date="2013-05" db="EMBL/GenBank/DDBJ databases">
        <title>Draft genome of the parasitic nematode Anyclostoma ceylanicum.</title>
        <authorList>
            <person name="Mitreva M."/>
        </authorList>
    </citation>
    <scope>NUCLEOTIDE SEQUENCE [LARGE SCALE GENOMIC DNA]</scope>
</reference>
<dbReference type="Pfam" id="PF01433">
    <property type="entry name" value="Peptidase_M1"/>
    <property type="match status" value="1"/>
</dbReference>
<comment type="cofactor">
    <cofactor evidence="1">
        <name>Zn(2+)</name>
        <dbReference type="ChEBI" id="CHEBI:29105"/>
    </cofactor>
</comment>
<evidence type="ECO:0000259" key="8">
    <source>
        <dbReference type="Pfam" id="PF01433"/>
    </source>
</evidence>
<gene>
    <name evidence="9" type="ORF">ANCCEY_03549</name>
</gene>
<dbReference type="AlphaFoldDB" id="A0A0D6M4U2"/>
<keyword evidence="10" id="KW-1185">Reference proteome</keyword>
<dbReference type="GO" id="GO:0005737">
    <property type="term" value="C:cytoplasm"/>
    <property type="evidence" value="ECO:0007669"/>
    <property type="project" value="TreeGrafter"/>
</dbReference>
<dbReference type="GO" id="GO:0070006">
    <property type="term" value="F:metalloaminopeptidase activity"/>
    <property type="evidence" value="ECO:0007669"/>
    <property type="project" value="TreeGrafter"/>
</dbReference>
<dbReference type="GO" id="GO:0043171">
    <property type="term" value="P:peptide catabolic process"/>
    <property type="evidence" value="ECO:0007669"/>
    <property type="project" value="TreeGrafter"/>
</dbReference>
<keyword evidence="5" id="KW-0378">Hydrolase</keyword>
<keyword evidence="3" id="KW-0645">Protease</keyword>
<dbReference type="GO" id="GO:0008270">
    <property type="term" value="F:zinc ion binding"/>
    <property type="evidence" value="ECO:0007669"/>
    <property type="project" value="InterPro"/>
</dbReference>
<dbReference type="MEROPS" id="M01.A17"/>
<dbReference type="PRINTS" id="PR00756">
    <property type="entry name" value="ALADIPTASE"/>
</dbReference>
<evidence type="ECO:0000256" key="7">
    <source>
        <dbReference type="ARBA" id="ARBA00023049"/>
    </source>
</evidence>
<feature type="domain" description="Peptidase M1 membrane alanine aminopeptidase" evidence="8">
    <location>
        <begin position="20"/>
        <end position="250"/>
    </location>
</feature>
<evidence type="ECO:0000256" key="1">
    <source>
        <dbReference type="ARBA" id="ARBA00001947"/>
    </source>
</evidence>
<keyword evidence="6" id="KW-0862">Zinc</keyword>